<dbReference type="SUPFAM" id="SSF51735">
    <property type="entry name" value="NAD(P)-binding Rossmann-fold domains"/>
    <property type="match status" value="1"/>
</dbReference>
<dbReference type="GO" id="GO:0034702">
    <property type="term" value="C:monoatomic ion channel complex"/>
    <property type="evidence" value="ECO:0007669"/>
    <property type="project" value="UniProtKB-KW"/>
</dbReference>
<keyword evidence="10 18" id="KW-1133">Transmembrane helix</keyword>
<evidence type="ECO:0000256" key="10">
    <source>
        <dbReference type="ARBA" id="ARBA00022989"/>
    </source>
</evidence>
<feature type="region of interest" description="Disordered" evidence="17">
    <location>
        <begin position="759"/>
        <end position="778"/>
    </location>
</feature>
<feature type="transmembrane region" description="Helical" evidence="18">
    <location>
        <begin position="250"/>
        <end position="271"/>
    </location>
</feature>
<accession>A0A6P8KJ10</accession>
<name>A0A6P8KJ10_DROMA</name>
<dbReference type="SUPFAM" id="SSF81324">
    <property type="entry name" value="Voltage-gated potassium channels"/>
    <property type="match status" value="1"/>
</dbReference>
<dbReference type="PRINTS" id="PR01449">
    <property type="entry name" value="BKCHANNELA"/>
</dbReference>
<dbReference type="FunFam" id="3.40.50.720:FF:001832">
    <property type="entry name" value="Calcium-activated potassium channel slowpoke-like Protein"/>
    <property type="match status" value="1"/>
</dbReference>
<evidence type="ECO:0000256" key="15">
    <source>
        <dbReference type="ARBA" id="ARBA00031999"/>
    </source>
</evidence>
<dbReference type="PANTHER" id="PTHR10027:SF33">
    <property type="entry name" value="CALCIUM-ACTIVATED POTASSIUM CHANNEL SUBUNIT ALPHA-1-RELATED"/>
    <property type="match status" value="1"/>
</dbReference>
<keyword evidence="6" id="KW-0631">Potassium channel</keyword>
<evidence type="ECO:0000256" key="11">
    <source>
        <dbReference type="ARBA" id="ARBA00023065"/>
    </source>
</evidence>
<evidence type="ECO:0000256" key="14">
    <source>
        <dbReference type="ARBA" id="ARBA00029579"/>
    </source>
</evidence>
<dbReference type="InterPro" id="IPR048735">
    <property type="entry name" value="Slowpoke-like_C"/>
</dbReference>
<dbReference type="SMR" id="A0A6P8KJ10"/>
<keyword evidence="11" id="KW-0406">Ion transport</keyword>
<feature type="compositionally biased region" description="Polar residues" evidence="17">
    <location>
        <begin position="759"/>
        <end position="773"/>
    </location>
</feature>
<feature type="transmembrane region" description="Helical" evidence="18">
    <location>
        <begin position="167"/>
        <end position="185"/>
    </location>
</feature>
<comment type="similarity">
    <text evidence="16">Belongs to the potassium channel family. Calcium-activated (TC 1.A.1.3) subfamily. Slo sub-subfamily.</text>
</comment>
<dbReference type="InterPro" id="IPR003148">
    <property type="entry name" value="RCK_N"/>
</dbReference>
<keyword evidence="4" id="KW-0597">Phosphoprotein</keyword>
<feature type="domain" description="RCK N-terminal" evidence="19">
    <location>
        <begin position="827"/>
        <end position="971"/>
    </location>
</feature>
<reference evidence="21" key="1">
    <citation type="submission" date="2025-08" db="UniProtKB">
        <authorList>
            <consortium name="RefSeq"/>
        </authorList>
    </citation>
    <scope>IDENTIFICATION</scope>
    <source>
        <strain evidence="21">Mau12</strain>
        <tissue evidence="21">Whole Body</tissue>
    </source>
</reference>
<evidence type="ECO:0000256" key="16">
    <source>
        <dbReference type="ARBA" id="ARBA00060897"/>
    </source>
</evidence>
<evidence type="ECO:0000256" key="3">
    <source>
        <dbReference type="ARBA" id="ARBA00022538"/>
    </source>
</evidence>
<feature type="transmembrane region" description="Helical" evidence="18">
    <location>
        <begin position="49"/>
        <end position="73"/>
    </location>
</feature>
<keyword evidence="2" id="KW-0813">Transport</keyword>
<dbReference type="GO" id="GO:0045211">
    <property type="term" value="C:postsynaptic membrane"/>
    <property type="evidence" value="ECO:0007669"/>
    <property type="project" value="TreeGrafter"/>
</dbReference>
<keyword evidence="3" id="KW-0633">Potassium transport</keyword>
<dbReference type="GeneID" id="117143036"/>
<dbReference type="PRINTS" id="PR00169">
    <property type="entry name" value="KCHANNEL"/>
</dbReference>
<dbReference type="Gene3D" id="1.10.287.70">
    <property type="match status" value="1"/>
</dbReference>
<evidence type="ECO:0000259" key="19">
    <source>
        <dbReference type="PROSITE" id="PS51201"/>
    </source>
</evidence>
<evidence type="ECO:0000256" key="9">
    <source>
        <dbReference type="ARBA" id="ARBA00022958"/>
    </source>
</evidence>
<dbReference type="Proteomes" id="UP000515162">
    <property type="component" value="Chromosome 3R"/>
</dbReference>
<feature type="transmembrane region" description="Helical" evidence="18">
    <location>
        <begin position="312"/>
        <end position="330"/>
    </location>
</feature>
<evidence type="ECO:0000256" key="17">
    <source>
        <dbReference type="SAM" id="MobiDB-lite"/>
    </source>
</evidence>
<proteinExistence type="inferred from homology"/>
<dbReference type="FunFam" id="1.10.287.70:FF:000015">
    <property type="entry name" value="Calcium-activated potassium channel subunit alpha-1 isoform X7"/>
    <property type="match status" value="1"/>
</dbReference>
<feature type="transmembrane region" description="Helical" evidence="18">
    <location>
        <begin position="286"/>
        <end position="305"/>
    </location>
</feature>
<protein>
    <recommendedName>
        <fullName evidence="14">BK channel</fullName>
    </recommendedName>
    <alternativeName>
        <fullName evidence="15">Maxi K channel</fullName>
    </alternativeName>
</protein>
<dbReference type="FunFam" id="1.20.120.350:FF:000035">
    <property type="entry name" value="Calcium-activated potassium channel slowpoke"/>
    <property type="match status" value="1"/>
</dbReference>
<dbReference type="RefSeq" id="XP_033163346.1">
    <property type="nucleotide sequence ID" value="XM_033307455.1"/>
</dbReference>
<comment type="subcellular location">
    <subcellularLocation>
        <location evidence="1">Membrane</location>
        <topology evidence="1">Multi-pass membrane protein</topology>
    </subcellularLocation>
</comment>
<gene>
    <name evidence="21" type="primary">LOC117143036</name>
</gene>
<evidence type="ECO:0000256" key="12">
    <source>
        <dbReference type="ARBA" id="ARBA00023136"/>
    </source>
</evidence>
<dbReference type="InterPro" id="IPR036291">
    <property type="entry name" value="NAD(P)-bd_dom_sf"/>
</dbReference>
<keyword evidence="8" id="KW-0851">Voltage-gated channel</keyword>
<dbReference type="Pfam" id="PF00520">
    <property type="entry name" value="Ion_trans"/>
    <property type="match status" value="1"/>
</dbReference>
<keyword evidence="20" id="KW-1185">Reference proteome</keyword>
<keyword evidence="12 18" id="KW-0472">Membrane</keyword>
<dbReference type="PROSITE" id="PS51201">
    <property type="entry name" value="RCK_N"/>
    <property type="match status" value="2"/>
</dbReference>
<evidence type="ECO:0000256" key="6">
    <source>
        <dbReference type="ARBA" id="ARBA00022826"/>
    </source>
</evidence>
<keyword evidence="13 21" id="KW-0407">Ion channel</keyword>
<dbReference type="PANTHER" id="PTHR10027">
    <property type="entry name" value="CALCIUM-ACTIVATED POTASSIUM CHANNEL ALPHA CHAIN"/>
    <property type="match status" value="1"/>
</dbReference>
<dbReference type="GO" id="GO:0009410">
    <property type="term" value="P:response to xenobiotic stimulus"/>
    <property type="evidence" value="ECO:0007669"/>
    <property type="project" value="UniProtKB-ARBA"/>
</dbReference>
<evidence type="ECO:0000313" key="21">
    <source>
        <dbReference type="RefSeq" id="XP_033163346.1"/>
    </source>
</evidence>
<dbReference type="CTD" id="42940"/>
<evidence type="ECO:0000256" key="13">
    <source>
        <dbReference type="ARBA" id="ARBA00023303"/>
    </source>
</evidence>
<evidence type="ECO:0000256" key="4">
    <source>
        <dbReference type="ARBA" id="ARBA00022553"/>
    </source>
</evidence>
<dbReference type="GO" id="GO:0060072">
    <property type="term" value="F:large conductance calcium-activated potassium channel activity"/>
    <property type="evidence" value="ECO:0007669"/>
    <property type="project" value="TreeGrafter"/>
</dbReference>
<evidence type="ECO:0000256" key="2">
    <source>
        <dbReference type="ARBA" id="ARBA00022448"/>
    </source>
</evidence>
<evidence type="ECO:0000313" key="20">
    <source>
        <dbReference type="Proteomes" id="UP000515162"/>
    </source>
</evidence>
<keyword evidence="5 18" id="KW-0812">Transmembrane</keyword>
<feature type="transmembrane region" description="Helical" evidence="18">
    <location>
        <begin position="128"/>
        <end position="146"/>
    </location>
</feature>
<dbReference type="Pfam" id="PF21014">
    <property type="entry name" value="Slowpoke_C"/>
    <property type="match status" value="1"/>
</dbReference>
<dbReference type="InterPro" id="IPR047871">
    <property type="entry name" value="K_chnl_Slo-like"/>
</dbReference>
<keyword evidence="7" id="KW-0106">Calcium</keyword>
<dbReference type="Pfam" id="PF22614">
    <property type="entry name" value="Slo-like_RCK"/>
    <property type="match status" value="2"/>
</dbReference>
<evidence type="ECO:0000256" key="7">
    <source>
        <dbReference type="ARBA" id="ARBA00022837"/>
    </source>
</evidence>
<dbReference type="Pfam" id="PF03493">
    <property type="entry name" value="BK_channel_a"/>
    <property type="match status" value="1"/>
</dbReference>
<sequence>MASGLIDTNFSSTLANGMSGCDQSTVESLADDPTDSPFDADDCLKVRKYWCFLLSSIFTFLAGLLVVLLWRAFAFVCCRKEPDLGPNDPKQKEQKASRNKQEFEGTFMTEAKDWAGELISGQTTTGRILVVLVFILSIASLIIYFVDASSEEVERCQKWSNNITQQIDLAFNIFFMVYFFIRFIAASDKLWFMLEMYSFVDYFTIPPSFVSIYLDRTWIGLRFLRALRLMTVPDILQYLNVLKTSSSIRLAQLVSIFISVWLTAAGIIHLLENSGDPLDFNNAHRLSYWTCVYFLIVTMSTVGYGDVYCETVLGRTFLVFFLLVGLAMFASSIPEIIELVGSGNKYGGELKREHGKRHIVVCGHITYESVSHFLKDFLHEDREDVDVEVVFLHRKPPDLELEGLFKRHFTTVEFFQGTIMNPIDLQRVKVHEADACLVLANKYCQDPDAEDAANIMRVISIKNYSDDIRVIIQLMQYHNKAYLLNIPSWDWKQGDDVICLAELKLGFIAQSCLAPGFSTMMANLFAMRSFKTSPDMQSWTNDYLRGTGMEMYTETLSPTFIGIPFAQATELCFSKLKLLLLAIEIKGAEEGADSKISINPRGAKIQANTQGFFIAQSADEVKRAWFYCKACHEDIKDETLIKKCKCKNLTVQPRSKFDDLGDITRDREDTNLLNRNVRRPNGTGNGTGGMHHMNNTAAAAAAAAAAGKQVNKVKPTVNVSRQVEGQVISPSQYNRPPENDANPYAGYQLAYEVKKLMPTSRSSGTGTQNQNGGVSLPAGIADDQSKDFDFEKTEMKYDSTGMFHWSPAKSLEDCILDRNQAAMTVLNGHVVVCLFADPDSPLIGLRNLVMPLRASNFHYHELKHVVIVGSVDYIRREWKMLQNLPKISVLNGSPLSRADLRAVNVNLCDMCCILSAKVPSNDDPTLADKEAILASLNIKAMTFDDTIGVLSQRGPEFDNLSATAGSPIVLQRRGSVYGANVPMITELVNDSNVQFLDQDDDDDPDTELYLTQPFACGTAFAVSVLDSLMSTTYFNQNALTLIRSLITGGATPELELILAEGAGLRGGYSTVESLSNRDRCRVGQISLYDGPLAQFGECGKYGDLFVAALKSYGMLCIGLYRFRDTSSSCDASSKRYVITNPPDDFSLLPTDQVFVLMQFDPGLEYKPPAVRAPAGGRGTNTQGSGVGGGGSNKDDNS</sequence>
<feature type="domain" description="RCK N-terminal" evidence="19">
    <location>
        <begin position="356"/>
        <end position="498"/>
    </location>
</feature>
<evidence type="ECO:0000256" key="8">
    <source>
        <dbReference type="ARBA" id="ARBA00022882"/>
    </source>
</evidence>
<dbReference type="Gene3D" id="3.40.50.720">
    <property type="entry name" value="NAD(P)-binding Rossmann-like Domain"/>
    <property type="match status" value="2"/>
</dbReference>
<keyword evidence="9" id="KW-0630">Potassium</keyword>
<dbReference type="InterPro" id="IPR005821">
    <property type="entry name" value="Ion_trans_dom"/>
</dbReference>
<dbReference type="GO" id="GO:0050804">
    <property type="term" value="P:modulation of chemical synaptic transmission"/>
    <property type="evidence" value="ECO:0007669"/>
    <property type="project" value="UniProtKB-ARBA"/>
</dbReference>
<dbReference type="InterPro" id="IPR003929">
    <property type="entry name" value="K_chnl_BK_asu"/>
</dbReference>
<dbReference type="AlphaFoldDB" id="A0A6P8KJ10"/>
<evidence type="ECO:0000256" key="5">
    <source>
        <dbReference type="ARBA" id="ARBA00022692"/>
    </source>
</evidence>
<evidence type="ECO:0000256" key="1">
    <source>
        <dbReference type="ARBA" id="ARBA00004141"/>
    </source>
</evidence>
<feature type="region of interest" description="Disordered" evidence="17">
    <location>
        <begin position="1167"/>
        <end position="1197"/>
    </location>
</feature>
<feature type="transmembrane region" description="Helical" evidence="18">
    <location>
        <begin position="191"/>
        <end position="214"/>
    </location>
</feature>
<organism evidence="20 21">
    <name type="scientific">Drosophila mauritiana</name>
    <name type="common">Fruit fly</name>
    <dbReference type="NCBI Taxonomy" id="7226"/>
    <lineage>
        <taxon>Eukaryota</taxon>
        <taxon>Metazoa</taxon>
        <taxon>Ecdysozoa</taxon>
        <taxon>Arthropoda</taxon>
        <taxon>Hexapoda</taxon>
        <taxon>Insecta</taxon>
        <taxon>Pterygota</taxon>
        <taxon>Neoptera</taxon>
        <taxon>Endopterygota</taxon>
        <taxon>Diptera</taxon>
        <taxon>Brachycera</taxon>
        <taxon>Muscomorpha</taxon>
        <taxon>Ephydroidea</taxon>
        <taxon>Drosophilidae</taxon>
        <taxon>Drosophila</taxon>
        <taxon>Sophophora</taxon>
    </lineage>
</organism>
<evidence type="ECO:0000256" key="18">
    <source>
        <dbReference type="SAM" id="Phobius"/>
    </source>
</evidence>